<keyword evidence="1" id="KW-0472">Membrane</keyword>
<accession>A0ABS9ZZE3</accession>
<evidence type="ECO:0000313" key="3">
    <source>
        <dbReference type="Proteomes" id="UP001165460"/>
    </source>
</evidence>
<comment type="caution">
    <text evidence="2">The sequence shown here is derived from an EMBL/GenBank/DDBJ whole genome shotgun (WGS) entry which is preliminary data.</text>
</comment>
<organism evidence="2 3">
    <name type="scientific">Pedobacter montanisoli</name>
    <dbReference type="NCBI Taxonomy" id="2923277"/>
    <lineage>
        <taxon>Bacteria</taxon>
        <taxon>Pseudomonadati</taxon>
        <taxon>Bacteroidota</taxon>
        <taxon>Sphingobacteriia</taxon>
        <taxon>Sphingobacteriales</taxon>
        <taxon>Sphingobacteriaceae</taxon>
        <taxon>Pedobacter</taxon>
    </lineage>
</organism>
<proteinExistence type="predicted"/>
<protein>
    <submittedName>
        <fullName evidence="2">Uncharacterized protein</fullName>
    </submittedName>
</protein>
<dbReference type="Proteomes" id="UP001165460">
    <property type="component" value="Unassembled WGS sequence"/>
</dbReference>
<gene>
    <name evidence="2" type="ORF">MMF97_13265</name>
</gene>
<reference evidence="2" key="1">
    <citation type="submission" date="2022-03" db="EMBL/GenBank/DDBJ databases">
        <authorList>
            <person name="Woo C.Y."/>
        </authorList>
    </citation>
    <scope>NUCLEOTIDE SEQUENCE</scope>
    <source>
        <strain evidence="2">CYS-01</strain>
    </source>
</reference>
<keyword evidence="1" id="KW-1133">Transmembrane helix</keyword>
<sequence length="410" mass="45413">MLKAGALYFSIVIAFFIAIISASLIMLAAHYRNSYLKDIRYQRLTNNIESGVAYILATEGISAEPETIDLYGEGTDSLFLEMKPWGIYPLAVIKTFILQDTLKRAMLLGQQPDQTVLYLSDENRPLSVSGQTKITGDALLPKSGIRQSYAEGKPYAGSELVYGGKITNSSATLSPLAENVLKSIHTYLDTATWKKKGFSQPASLTVSFLDPTRYIRLPFITNLSDIQLKGNVILYADSIVQISSTAQLDGVQIYAPIIKVASGFKGRCQLFARDSVIVGEQTVFNYPSVIGVLRTKGSIDQPKIQFGQQSAFNGVVFSYEKTRTPMQTMISLNKGCTLKGEIYSTGFIKVGKEVKITGKTSCNTFVMQTSATLYENFLIDITLNRKELSNYYLSSPLFNQSKKQVLQWLE</sequence>
<evidence type="ECO:0000256" key="1">
    <source>
        <dbReference type="SAM" id="Phobius"/>
    </source>
</evidence>
<evidence type="ECO:0000313" key="2">
    <source>
        <dbReference type="EMBL" id="MCJ0743685.1"/>
    </source>
</evidence>
<dbReference type="RefSeq" id="WP_243362955.1">
    <property type="nucleotide sequence ID" value="NZ_JALGBH010000002.1"/>
</dbReference>
<dbReference type="EMBL" id="JALGBH010000002">
    <property type="protein sequence ID" value="MCJ0743685.1"/>
    <property type="molecule type" value="Genomic_DNA"/>
</dbReference>
<feature type="transmembrane region" description="Helical" evidence="1">
    <location>
        <begin position="6"/>
        <end position="31"/>
    </location>
</feature>
<keyword evidence="3" id="KW-1185">Reference proteome</keyword>
<name>A0ABS9ZZE3_9SPHI</name>
<keyword evidence="1" id="KW-0812">Transmembrane</keyword>